<evidence type="ECO:0000313" key="2">
    <source>
        <dbReference type="Proteomes" id="UP001362999"/>
    </source>
</evidence>
<reference evidence="1 2" key="1">
    <citation type="journal article" date="2024" name="J Genomics">
        <title>Draft genome sequencing and assembly of Favolaschia claudopus CIRM-BRFM 2984 isolated from oak limbs.</title>
        <authorList>
            <person name="Navarro D."/>
            <person name="Drula E."/>
            <person name="Chaduli D."/>
            <person name="Cazenave R."/>
            <person name="Ahrendt S."/>
            <person name="Wang J."/>
            <person name="Lipzen A."/>
            <person name="Daum C."/>
            <person name="Barry K."/>
            <person name="Grigoriev I.V."/>
            <person name="Favel A."/>
            <person name="Rosso M.N."/>
            <person name="Martin F."/>
        </authorList>
    </citation>
    <scope>NUCLEOTIDE SEQUENCE [LARGE SCALE GENOMIC DNA]</scope>
    <source>
        <strain evidence="1 2">CIRM-BRFM 2984</strain>
    </source>
</reference>
<sequence>MAHQTKFFEKDQKVKAVINGKERDATYAFVYQRSVKTPKTQTRQMVFSGHMVVWEGENHVVKDDDIEAA</sequence>
<protein>
    <submittedName>
        <fullName evidence="1">Uncharacterized protein</fullName>
    </submittedName>
</protein>
<gene>
    <name evidence="1" type="ORF">R3P38DRAFT_3189335</name>
</gene>
<dbReference type="AlphaFoldDB" id="A0AAW0BUI4"/>
<dbReference type="Proteomes" id="UP001362999">
    <property type="component" value="Unassembled WGS sequence"/>
</dbReference>
<keyword evidence="2" id="KW-1185">Reference proteome</keyword>
<proteinExistence type="predicted"/>
<name>A0AAW0BUI4_9AGAR</name>
<dbReference type="EMBL" id="JAWWNJ010000027">
    <property type="protein sequence ID" value="KAK7029124.1"/>
    <property type="molecule type" value="Genomic_DNA"/>
</dbReference>
<accession>A0AAW0BUI4</accession>
<evidence type="ECO:0000313" key="1">
    <source>
        <dbReference type="EMBL" id="KAK7029124.1"/>
    </source>
</evidence>
<organism evidence="1 2">
    <name type="scientific">Favolaschia claudopus</name>
    <dbReference type="NCBI Taxonomy" id="2862362"/>
    <lineage>
        <taxon>Eukaryota</taxon>
        <taxon>Fungi</taxon>
        <taxon>Dikarya</taxon>
        <taxon>Basidiomycota</taxon>
        <taxon>Agaricomycotina</taxon>
        <taxon>Agaricomycetes</taxon>
        <taxon>Agaricomycetidae</taxon>
        <taxon>Agaricales</taxon>
        <taxon>Marasmiineae</taxon>
        <taxon>Mycenaceae</taxon>
        <taxon>Favolaschia</taxon>
    </lineage>
</organism>
<comment type="caution">
    <text evidence="1">The sequence shown here is derived from an EMBL/GenBank/DDBJ whole genome shotgun (WGS) entry which is preliminary data.</text>
</comment>